<keyword evidence="3" id="KW-0804">Transcription</keyword>
<dbReference type="InterPro" id="IPR036388">
    <property type="entry name" value="WH-like_DNA-bd_sf"/>
</dbReference>
<evidence type="ECO:0000256" key="3">
    <source>
        <dbReference type="ARBA" id="ARBA00023163"/>
    </source>
</evidence>
<dbReference type="eggNOG" id="COG2188">
    <property type="taxonomic scope" value="Bacteria"/>
</dbReference>
<dbReference type="InterPro" id="IPR011663">
    <property type="entry name" value="UTRA"/>
</dbReference>
<dbReference type="RefSeq" id="WP_006303121.1">
    <property type="nucleotide sequence ID" value="NZ_ACGK02000002.1"/>
</dbReference>
<evidence type="ECO:0000313" key="6">
    <source>
        <dbReference type="Proteomes" id="UP000005947"/>
    </source>
</evidence>
<dbReference type="PANTHER" id="PTHR44846">
    <property type="entry name" value="MANNOSYL-D-GLYCERATE TRANSPORT/METABOLISM SYSTEM REPRESSOR MNGR-RELATED"/>
    <property type="match status" value="1"/>
</dbReference>
<dbReference type="GO" id="GO:0045892">
    <property type="term" value="P:negative regulation of DNA-templated transcription"/>
    <property type="evidence" value="ECO:0007669"/>
    <property type="project" value="TreeGrafter"/>
</dbReference>
<dbReference type="Pfam" id="PF07702">
    <property type="entry name" value="UTRA"/>
    <property type="match status" value="1"/>
</dbReference>
<keyword evidence="1" id="KW-0805">Transcription regulation</keyword>
<dbReference type="InterPro" id="IPR000524">
    <property type="entry name" value="Tscrpt_reg_HTH_GntR"/>
</dbReference>
<dbReference type="PRINTS" id="PR00035">
    <property type="entry name" value="HTHGNTR"/>
</dbReference>
<dbReference type="Gene3D" id="3.40.1410.10">
    <property type="entry name" value="Chorismate lyase-like"/>
    <property type="match status" value="1"/>
</dbReference>
<dbReference type="Proteomes" id="UP000005947">
    <property type="component" value="Unassembled WGS sequence"/>
</dbReference>
<dbReference type="GeneID" id="93210589"/>
<reference evidence="5 6" key="1">
    <citation type="submission" date="2011-02" db="EMBL/GenBank/DDBJ databases">
        <authorList>
            <person name="Muzny D."/>
            <person name="Qin X."/>
            <person name="Buhay C."/>
            <person name="Dugan-Rocha S."/>
            <person name="Ding Y."/>
            <person name="Chen G."/>
            <person name="Hawes A."/>
            <person name="Holder M."/>
            <person name="Jhangiani S."/>
            <person name="Johnson A."/>
            <person name="Khan Z."/>
            <person name="Li Z."/>
            <person name="Liu W."/>
            <person name="Liu X."/>
            <person name="Perez L."/>
            <person name="Shen H."/>
            <person name="Wang Q."/>
            <person name="Watt J."/>
            <person name="Xi L."/>
            <person name="Xin Y."/>
            <person name="Zhou J."/>
            <person name="Deng J."/>
            <person name="Jiang H."/>
            <person name="Liu Y."/>
            <person name="Qu J."/>
            <person name="Song X.-Z."/>
            <person name="Zhang L."/>
            <person name="Villasana D."/>
            <person name="Johnson A."/>
            <person name="Liu J."/>
            <person name="Liyanage D."/>
            <person name="Lorensuhewa L."/>
            <person name="Robinson T."/>
            <person name="Song A."/>
            <person name="Song B.-B."/>
            <person name="Dinh H."/>
            <person name="Thornton R."/>
            <person name="Coyle M."/>
            <person name="Francisco L."/>
            <person name="Jackson L."/>
            <person name="Javaid M."/>
            <person name="Korchina V."/>
            <person name="Kovar C."/>
            <person name="Mata R."/>
            <person name="Mathew T."/>
            <person name="Ngo R."/>
            <person name="Nguyen L."/>
            <person name="Nguyen N."/>
            <person name="Okwuonu G."/>
            <person name="Ongeri F."/>
            <person name="Pham C."/>
            <person name="Simmons D."/>
            <person name="Wilczek-Boney K."/>
            <person name="Hale W."/>
            <person name="Jakkamsetti A."/>
            <person name="Pham P."/>
            <person name="Ruth R."/>
            <person name="San Lucas F."/>
            <person name="Warren J."/>
            <person name="Zhang J."/>
            <person name="Zhao Z."/>
            <person name="Zhou C."/>
            <person name="Zhu D."/>
            <person name="Lee S."/>
            <person name="Bess C."/>
            <person name="Blankenburg K."/>
            <person name="Forbes L."/>
            <person name="Fu Q."/>
            <person name="Gubbala S."/>
            <person name="Hirani K."/>
            <person name="Jayaseelan J.C."/>
            <person name="Lara F."/>
            <person name="Munidasa M."/>
            <person name="Palculict T."/>
            <person name="Patil S."/>
            <person name="Pu L.-L."/>
            <person name="Saada N."/>
            <person name="Tang L."/>
            <person name="Weissenberger G."/>
            <person name="Zhu Y."/>
            <person name="Hemphill L."/>
            <person name="Shang Y."/>
            <person name="Youmans B."/>
            <person name="Ayvaz T."/>
            <person name="Ross M."/>
            <person name="Santibanez J."/>
            <person name="Aqrawi P."/>
            <person name="Gross S."/>
            <person name="Joshi V."/>
            <person name="Fowler G."/>
            <person name="Nazareth L."/>
            <person name="Reid J."/>
            <person name="Worley K."/>
            <person name="Petrosino J."/>
            <person name="Highlander S."/>
            <person name="Gibbs R."/>
        </authorList>
    </citation>
    <scope>NUCLEOTIDE SEQUENCE [LARGE SCALE GENOMIC DNA]</scope>
    <source>
        <strain evidence="5 6">DSM 15829</strain>
    </source>
</reference>
<dbReference type="InterPro" id="IPR028978">
    <property type="entry name" value="Chorismate_lyase_/UTRA_dom_sf"/>
</dbReference>
<dbReference type="SMART" id="SM00345">
    <property type="entry name" value="HTH_GNTR"/>
    <property type="match status" value="1"/>
</dbReference>
<dbReference type="PROSITE" id="PS50949">
    <property type="entry name" value="HTH_GNTR"/>
    <property type="match status" value="1"/>
</dbReference>
<gene>
    <name evidence="5" type="ORF">HMPREF0091_10925</name>
</gene>
<dbReference type="GO" id="GO:0003700">
    <property type="term" value="F:DNA-binding transcription factor activity"/>
    <property type="evidence" value="ECO:0007669"/>
    <property type="project" value="InterPro"/>
</dbReference>
<dbReference type="GO" id="GO:0003677">
    <property type="term" value="F:DNA binding"/>
    <property type="evidence" value="ECO:0007669"/>
    <property type="project" value="UniProtKB-KW"/>
</dbReference>
<keyword evidence="2" id="KW-0238">DNA-binding</keyword>
<dbReference type="Pfam" id="PF00392">
    <property type="entry name" value="GntR"/>
    <property type="match status" value="1"/>
</dbReference>
<evidence type="ECO:0000256" key="2">
    <source>
        <dbReference type="ARBA" id="ARBA00023125"/>
    </source>
</evidence>
<name>F1T625_9ACTN</name>
<dbReference type="SUPFAM" id="SSF46785">
    <property type="entry name" value="Winged helix' DNA-binding domain"/>
    <property type="match status" value="1"/>
</dbReference>
<dbReference type="Gene3D" id="1.10.10.10">
    <property type="entry name" value="Winged helix-like DNA-binding domain superfamily/Winged helix DNA-binding domain"/>
    <property type="match status" value="1"/>
</dbReference>
<feature type="domain" description="HTH gntR-type" evidence="4">
    <location>
        <begin position="8"/>
        <end position="75"/>
    </location>
</feature>
<dbReference type="AlphaFoldDB" id="F1T625"/>
<dbReference type="InterPro" id="IPR050679">
    <property type="entry name" value="Bact_HTH_transcr_reg"/>
</dbReference>
<comment type="caution">
    <text evidence="5">The sequence shown here is derived from an EMBL/GenBank/DDBJ whole genome shotgun (WGS) entry which is preliminary data.</text>
</comment>
<dbReference type="OrthoDB" id="8584262at2"/>
<evidence type="ECO:0000256" key="1">
    <source>
        <dbReference type="ARBA" id="ARBA00023015"/>
    </source>
</evidence>
<dbReference type="CDD" id="cd07377">
    <property type="entry name" value="WHTH_GntR"/>
    <property type="match status" value="1"/>
</dbReference>
<dbReference type="EMBL" id="ACGK02000002">
    <property type="protein sequence ID" value="EGF22930.1"/>
    <property type="molecule type" value="Genomic_DNA"/>
</dbReference>
<keyword evidence="6" id="KW-1185">Reference proteome</keyword>
<protein>
    <submittedName>
        <fullName evidence="5">UbiC transcription regulator-associated domain protein</fullName>
    </submittedName>
</protein>
<dbReference type="PANTHER" id="PTHR44846:SF1">
    <property type="entry name" value="MANNOSYL-D-GLYCERATE TRANSPORT_METABOLISM SYSTEM REPRESSOR MNGR-RELATED"/>
    <property type="match status" value="1"/>
</dbReference>
<proteinExistence type="predicted"/>
<evidence type="ECO:0000259" key="4">
    <source>
        <dbReference type="PROSITE" id="PS50949"/>
    </source>
</evidence>
<sequence length="243" mass="27475">MTATSKKQPLYQQLVDTLREQIDNDMTPGALLPSERELASKYGLSRTTVRLALDELEGYGIVVRRHGKGTFVSEFSSHAANLISAYSFTEQMKELGRIPSTKILSFDIIKATRNVAENIHIPINSDVYVINRLRLADGVPMMVGATYLPVSLFPNINLNLLTDKPLYDVLEEHFNQHIVVANEECFASTSRMDEAAFLNIAEGVPVLRIWRTTYNDKHQIIEYTRSVARGDSFKYVVSHVRNK</sequence>
<dbReference type="InterPro" id="IPR036390">
    <property type="entry name" value="WH_DNA-bd_sf"/>
</dbReference>
<dbReference type="SMART" id="SM00866">
    <property type="entry name" value="UTRA"/>
    <property type="match status" value="1"/>
</dbReference>
<evidence type="ECO:0000313" key="5">
    <source>
        <dbReference type="EMBL" id="EGF22930.1"/>
    </source>
</evidence>
<accession>F1T625</accession>
<dbReference type="SUPFAM" id="SSF64288">
    <property type="entry name" value="Chorismate lyase-like"/>
    <property type="match status" value="1"/>
</dbReference>
<organism evidence="5 6">
    <name type="scientific">Fannyhessea vaginae DSM 15829</name>
    <dbReference type="NCBI Taxonomy" id="525256"/>
    <lineage>
        <taxon>Bacteria</taxon>
        <taxon>Bacillati</taxon>
        <taxon>Actinomycetota</taxon>
        <taxon>Coriobacteriia</taxon>
        <taxon>Coriobacteriales</taxon>
        <taxon>Atopobiaceae</taxon>
        <taxon>Fannyhessea</taxon>
    </lineage>
</organism>